<comment type="similarity">
    <text evidence="4 13">Belongs to the copper/topaquinone oxidase family.</text>
</comment>
<evidence type="ECO:0000313" key="18">
    <source>
        <dbReference type="Proteomes" id="UP000319792"/>
    </source>
</evidence>
<dbReference type="Gene3D" id="2.70.98.20">
    <property type="entry name" value="Copper amine oxidase, catalytic domain"/>
    <property type="match status" value="1"/>
</dbReference>
<evidence type="ECO:0000256" key="1">
    <source>
        <dbReference type="ARBA" id="ARBA00001935"/>
    </source>
</evidence>
<dbReference type="PROSITE" id="PS01164">
    <property type="entry name" value="COPPER_AMINE_OXID_1"/>
    <property type="match status" value="1"/>
</dbReference>
<accession>A0A5C5RP52</accession>
<dbReference type="Pfam" id="PF02728">
    <property type="entry name" value="Cu_amine_oxidN3"/>
    <property type="match status" value="1"/>
</dbReference>
<comment type="subunit">
    <text evidence="5">Homodimer.</text>
</comment>
<dbReference type="Pfam" id="PF21994">
    <property type="entry name" value="AGAO-like_N2"/>
    <property type="match status" value="1"/>
</dbReference>
<dbReference type="PANTHER" id="PTHR10638">
    <property type="entry name" value="COPPER AMINE OXIDASE"/>
    <property type="match status" value="1"/>
</dbReference>
<evidence type="ECO:0000256" key="10">
    <source>
        <dbReference type="ARBA" id="ARBA00023211"/>
    </source>
</evidence>
<comment type="cofactor">
    <cofactor evidence="2">
        <name>Mn(2+)</name>
        <dbReference type="ChEBI" id="CHEBI:29035"/>
    </cofactor>
</comment>
<dbReference type="PANTHER" id="PTHR10638:SF86">
    <property type="entry name" value="COPPER AMINE OXIDASE 1-RELATED"/>
    <property type="match status" value="1"/>
</dbReference>
<dbReference type="GO" id="GO:0009308">
    <property type="term" value="P:amine metabolic process"/>
    <property type="evidence" value="ECO:0007669"/>
    <property type="project" value="UniProtKB-UniRule"/>
</dbReference>
<dbReference type="SUPFAM" id="SSF49998">
    <property type="entry name" value="Amine oxidase catalytic domain"/>
    <property type="match status" value="1"/>
</dbReference>
<evidence type="ECO:0000256" key="12">
    <source>
        <dbReference type="PIRSR" id="PIRSR600269-51"/>
    </source>
</evidence>
<evidence type="ECO:0000259" key="14">
    <source>
        <dbReference type="Pfam" id="PF01179"/>
    </source>
</evidence>
<evidence type="ECO:0000313" key="17">
    <source>
        <dbReference type="EMBL" id="TWS24460.1"/>
    </source>
</evidence>
<dbReference type="InterPro" id="IPR049948">
    <property type="entry name" value="Cu_Am_ox_TPQ-bd"/>
</dbReference>
<keyword evidence="6 13" id="KW-0479">Metal-binding</keyword>
<feature type="modified residue" description="2',4',5'-topaquinone" evidence="12">
    <location>
        <position position="384"/>
    </location>
</feature>
<dbReference type="NCBIfam" id="NF008559">
    <property type="entry name" value="PRK11504.1"/>
    <property type="match status" value="1"/>
</dbReference>
<evidence type="ECO:0000256" key="5">
    <source>
        <dbReference type="ARBA" id="ARBA00011738"/>
    </source>
</evidence>
<feature type="domain" description="Copper amine oxidase N3-terminal" evidence="15">
    <location>
        <begin position="100"/>
        <end position="198"/>
    </location>
</feature>
<evidence type="ECO:0000256" key="4">
    <source>
        <dbReference type="ARBA" id="ARBA00007983"/>
    </source>
</evidence>
<dbReference type="InterPro" id="IPR015802">
    <property type="entry name" value="Cu_amine_oxidase_N3"/>
</dbReference>
<dbReference type="EC" id="1.4.3.-" evidence="13"/>
<comment type="cofactor">
    <cofactor evidence="13">
        <name>Cu cation</name>
        <dbReference type="ChEBI" id="CHEBI:23378"/>
    </cofactor>
    <text evidence="13">Contains 1 topaquinone per subunit.</text>
</comment>
<name>A0A5C5RP52_9ACTN</name>
<evidence type="ECO:0000256" key="6">
    <source>
        <dbReference type="ARBA" id="ARBA00022723"/>
    </source>
</evidence>
<dbReference type="InterPro" id="IPR000269">
    <property type="entry name" value="Cu_amine_oxidase"/>
</dbReference>
<protein>
    <recommendedName>
        <fullName evidence="13">Amine oxidase</fullName>
        <ecNumber evidence="13">1.4.3.-</ecNumber>
    </recommendedName>
</protein>
<evidence type="ECO:0000256" key="9">
    <source>
        <dbReference type="ARBA" id="ARBA00023008"/>
    </source>
</evidence>
<dbReference type="InterPro" id="IPR015798">
    <property type="entry name" value="Cu_amine_oxidase_C"/>
</dbReference>
<dbReference type="GO" id="GO:0048038">
    <property type="term" value="F:quinone binding"/>
    <property type="evidence" value="ECO:0007669"/>
    <property type="project" value="InterPro"/>
</dbReference>
<reference evidence="17 18" key="1">
    <citation type="submission" date="2019-08" db="EMBL/GenBank/DDBJ databases">
        <title>Tsukamurella conjunctivitidis sp. nov., Tsukamurella assacharolytica sp. nov. and Tsukamurella sputae sp. nov. isolated from patients with conjunctivitis, bacteraemia (lymphoma) and respiratory infection (sputum) in Hong Kong.</title>
        <authorList>
            <person name="Fok K.M.N."/>
            <person name="Fong J.Y.H."/>
        </authorList>
    </citation>
    <scope>NUCLEOTIDE SEQUENCE [LARGE SCALE GENOMIC DNA]</scope>
    <source>
        <strain evidence="17 18">HKU70</strain>
    </source>
</reference>
<comment type="caution">
    <text evidence="17">The sequence shown here is derived from an EMBL/GenBank/DDBJ whole genome shotgun (WGS) entry which is preliminary data.</text>
</comment>
<sequence length="633" mass="69253">MTVGHPTDGLVPEEITAVRAVLDRAGLLGPTVRFAQQLLLEPDKAALAGWRPGDPIERRISSVLLDTATGRSVDAVVALPAGTVESRTEMPTGTAPYGQPPYLFEEYERVEAIVKADPQWRDAMARRGFADDVLDLAFCAPLAPGHFGREDESGRRCIRSLTFLRDHPEDSPWAHPVEGLVVTIDLTSGEVLRVVDERIVDVPAEGGNYDAASVGPARTTLKPIEITQPEGPSFIVNGSEVRWENWSLRVGFSMREGLVLNGIGFDDGTGTRSVLHRASVPEMVVPYGDTTETRYWISYFDAGEYHLGKNANSLALGCDCVGLIHYFDAHVAGDDGLPVTIEQAVCMHEEDYGILWKHTEPGRRSESRRSRRLVISYFATIGNYDYGFFWYFYLDGTIQFEAKATGIVFCGAEEPGTEHPHSAEIAPGLFAPVHQHLFCARLDVAIDGDANYVDEIDLVRIPTGPENPHGNAFTYRATRITEPGGRSADNLVGRTWHIGSAERTNRLGKATEYQLIPQGTPTLLAADDAPVAARAAFATRHLWVTGYGPDETFPAGIAVNQHAGGAGLPAFAAEDRPVDGADIVVWHVFGPTHVPRPEDWPIMPVDYSGFLLKPYGFLDRNPALDLPDGTRHR</sequence>
<dbReference type="Proteomes" id="UP000319792">
    <property type="component" value="Unassembled WGS sequence"/>
</dbReference>
<keyword evidence="8 13" id="KW-0560">Oxidoreductase</keyword>
<feature type="active site" description="Proton acceptor" evidence="11">
    <location>
        <position position="301"/>
    </location>
</feature>
<organism evidence="17 18">
    <name type="scientific">Tsukamurella sputi</name>
    <dbReference type="NCBI Taxonomy" id="2591848"/>
    <lineage>
        <taxon>Bacteria</taxon>
        <taxon>Bacillati</taxon>
        <taxon>Actinomycetota</taxon>
        <taxon>Actinomycetes</taxon>
        <taxon>Mycobacteriales</taxon>
        <taxon>Tsukamurellaceae</taxon>
        <taxon>Tsukamurella</taxon>
    </lineage>
</organism>
<dbReference type="Gene3D" id="3.10.450.40">
    <property type="match status" value="2"/>
</dbReference>
<evidence type="ECO:0000256" key="7">
    <source>
        <dbReference type="ARBA" id="ARBA00022772"/>
    </source>
</evidence>
<dbReference type="SUPFAM" id="SSF54416">
    <property type="entry name" value="Amine oxidase N-terminal region"/>
    <property type="match status" value="2"/>
</dbReference>
<keyword evidence="10" id="KW-0464">Manganese</keyword>
<evidence type="ECO:0000259" key="15">
    <source>
        <dbReference type="Pfam" id="PF02728"/>
    </source>
</evidence>
<dbReference type="InterPro" id="IPR054157">
    <property type="entry name" value="AGAO-like_N2"/>
</dbReference>
<dbReference type="GO" id="GO:0008131">
    <property type="term" value="F:primary methylamine oxidase activity"/>
    <property type="evidence" value="ECO:0007669"/>
    <property type="project" value="InterPro"/>
</dbReference>
<dbReference type="AlphaFoldDB" id="A0A5C5RP52"/>
<evidence type="ECO:0000256" key="13">
    <source>
        <dbReference type="RuleBase" id="RU000672"/>
    </source>
</evidence>
<proteinExistence type="inferred from homology"/>
<comment type="cofactor">
    <cofactor evidence="3">
        <name>Zn(2+)</name>
        <dbReference type="ChEBI" id="CHEBI:29105"/>
    </cofactor>
</comment>
<dbReference type="InterPro" id="IPR016182">
    <property type="entry name" value="Cu_amine_oxidase_N-reg"/>
</dbReference>
<comment type="cofactor">
    <cofactor evidence="1">
        <name>Cu cation</name>
        <dbReference type="ChEBI" id="CHEBI:23378"/>
    </cofactor>
</comment>
<dbReference type="OrthoDB" id="9772590at2"/>
<keyword evidence="18" id="KW-1185">Reference proteome</keyword>
<comment type="PTM">
    <text evidence="12 13">Topaquinone (TPQ) is generated by copper-dependent autoxidation of a specific tyrosyl residue.</text>
</comment>
<evidence type="ECO:0000256" key="8">
    <source>
        <dbReference type="ARBA" id="ARBA00023002"/>
    </source>
</evidence>
<keyword evidence="9 13" id="KW-0186">Copper</keyword>
<feature type="domain" description="Copper amine oxidase catalytic" evidence="14">
    <location>
        <begin position="224"/>
        <end position="624"/>
    </location>
</feature>
<evidence type="ECO:0000256" key="3">
    <source>
        <dbReference type="ARBA" id="ARBA00001947"/>
    </source>
</evidence>
<dbReference type="Pfam" id="PF01179">
    <property type="entry name" value="Cu_amine_oxid"/>
    <property type="match status" value="1"/>
</dbReference>
<dbReference type="EMBL" id="VIGV01000003">
    <property type="protein sequence ID" value="TWS24460.1"/>
    <property type="molecule type" value="Genomic_DNA"/>
</dbReference>
<gene>
    <name evidence="17" type="ORF">FK268_10195</name>
</gene>
<evidence type="ECO:0000259" key="16">
    <source>
        <dbReference type="Pfam" id="PF21994"/>
    </source>
</evidence>
<evidence type="ECO:0000256" key="11">
    <source>
        <dbReference type="PIRSR" id="PIRSR600269-50"/>
    </source>
</evidence>
<evidence type="ECO:0000256" key="2">
    <source>
        <dbReference type="ARBA" id="ARBA00001936"/>
    </source>
</evidence>
<feature type="domain" description="AGAO-like N2" evidence="16">
    <location>
        <begin position="13"/>
        <end position="86"/>
    </location>
</feature>
<dbReference type="InterPro" id="IPR036460">
    <property type="entry name" value="Cu_amine_oxidase_C_sf"/>
</dbReference>
<feature type="active site" description="Schiff-base intermediate with substrate; via topaquinone" evidence="11">
    <location>
        <position position="384"/>
    </location>
</feature>
<dbReference type="GO" id="GO:0005507">
    <property type="term" value="F:copper ion binding"/>
    <property type="evidence" value="ECO:0007669"/>
    <property type="project" value="InterPro"/>
</dbReference>
<keyword evidence="7 11" id="KW-0801">TPQ</keyword>